<dbReference type="OrthoDB" id="3266879at2759"/>
<feature type="compositionally biased region" description="Low complexity" evidence="1">
    <location>
        <begin position="139"/>
        <end position="154"/>
    </location>
</feature>
<feature type="region of interest" description="Disordered" evidence="1">
    <location>
        <begin position="217"/>
        <end position="240"/>
    </location>
</feature>
<protein>
    <recommendedName>
        <fullName evidence="4">Late embryogenesis abundant protein</fullName>
    </recommendedName>
</protein>
<dbReference type="EMBL" id="JAEVFJ010000001">
    <property type="protein sequence ID" value="KAH8107836.1"/>
    <property type="molecule type" value="Genomic_DNA"/>
</dbReference>
<dbReference type="AlphaFoldDB" id="A0A8K0V043"/>
<feature type="region of interest" description="Disordered" evidence="1">
    <location>
        <begin position="87"/>
        <end position="183"/>
    </location>
</feature>
<feature type="compositionally biased region" description="Low complexity" evidence="1">
    <location>
        <begin position="26"/>
        <end position="48"/>
    </location>
</feature>
<feature type="compositionally biased region" description="Basic and acidic residues" evidence="1">
    <location>
        <begin position="87"/>
        <end position="103"/>
    </location>
</feature>
<dbReference type="Proteomes" id="UP000813824">
    <property type="component" value="Unassembled WGS sequence"/>
</dbReference>
<organism evidence="2 3">
    <name type="scientific">Cristinia sonorae</name>
    <dbReference type="NCBI Taxonomy" id="1940300"/>
    <lineage>
        <taxon>Eukaryota</taxon>
        <taxon>Fungi</taxon>
        <taxon>Dikarya</taxon>
        <taxon>Basidiomycota</taxon>
        <taxon>Agaricomycotina</taxon>
        <taxon>Agaricomycetes</taxon>
        <taxon>Agaricomycetidae</taxon>
        <taxon>Agaricales</taxon>
        <taxon>Pleurotineae</taxon>
        <taxon>Stephanosporaceae</taxon>
        <taxon>Cristinia</taxon>
    </lineage>
</organism>
<feature type="region of interest" description="Disordered" evidence="1">
    <location>
        <begin position="26"/>
        <end position="58"/>
    </location>
</feature>
<evidence type="ECO:0000313" key="2">
    <source>
        <dbReference type="EMBL" id="KAH8107836.1"/>
    </source>
</evidence>
<evidence type="ECO:0000256" key="1">
    <source>
        <dbReference type="SAM" id="MobiDB-lite"/>
    </source>
</evidence>
<feature type="compositionally biased region" description="Polar residues" evidence="1">
    <location>
        <begin position="49"/>
        <end position="58"/>
    </location>
</feature>
<name>A0A8K0V043_9AGAR</name>
<sequence length="240" mass="25780">MSATFLRSQALRAASRRTVAARVAVPARTLATGTPDPTKPTSDPSFDSASSTPKPSSNNTFLYLLLGTGAAVGGWYYMNMEDGESAHNARKRHEEELKRKSQEAIDAGKQTAHSAVREGEKGYEDAKASGKAKLDQARAEASATAQSAESTLSSYKASAEQKLSDASAKAGQTYADAKHKASDTYVDAKHKVDETTQSWGQWLGSWFGYGKKKAEEGKKEGAEKVAEGARKVELEADKRK</sequence>
<reference evidence="2" key="1">
    <citation type="journal article" date="2021" name="New Phytol.">
        <title>Evolutionary innovations through gain and loss of genes in the ectomycorrhizal Boletales.</title>
        <authorList>
            <person name="Wu G."/>
            <person name="Miyauchi S."/>
            <person name="Morin E."/>
            <person name="Kuo A."/>
            <person name="Drula E."/>
            <person name="Varga T."/>
            <person name="Kohler A."/>
            <person name="Feng B."/>
            <person name="Cao Y."/>
            <person name="Lipzen A."/>
            <person name="Daum C."/>
            <person name="Hundley H."/>
            <person name="Pangilinan J."/>
            <person name="Johnson J."/>
            <person name="Barry K."/>
            <person name="LaButti K."/>
            <person name="Ng V."/>
            <person name="Ahrendt S."/>
            <person name="Min B."/>
            <person name="Choi I.G."/>
            <person name="Park H."/>
            <person name="Plett J.M."/>
            <person name="Magnuson J."/>
            <person name="Spatafora J.W."/>
            <person name="Nagy L.G."/>
            <person name="Henrissat B."/>
            <person name="Grigoriev I.V."/>
            <person name="Yang Z.L."/>
            <person name="Xu J."/>
            <person name="Martin F.M."/>
        </authorList>
    </citation>
    <scope>NUCLEOTIDE SEQUENCE</scope>
    <source>
        <strain evidence="2">KKN 215</strain>
    </source>
</reference>
<evidence type="ECO:0000313" key="3">
    <source>
        <dbReference type="Proteomes" id="UP000813824"/>
    </source>
</evidence>
<proteinExistence type="predicted"/>
<comment type="caution">
    <text evidence="2">The sequence shown here is derived from an EMBL/GenBank/DDBJ whole genome shotgun (WGS) entry which is preliminary data.</text>
</comment>
<keyword evidence="3" id="KW-1185">Reference proteome</keyword>
<gene>
    <name evidence="2" type="ORF">BXZ70DRAFT_903280</name>
</gene>
<accession>A0A8K0V043</accession>
<feature type="compositionally biased region" description="Basic and acidic residues" evidence="1">
    <location>
        <begin position="115"/>
        <end position="138"/>
    </location>
</feature>
<evidence type="ECO:0008006" key="4">
    <source>
        <dbReference type="Google" id="ProtNLM"/>
    </source>
</evidence>